<organism evidence="1 2">
    <name type="scientific">Algisphaera agarilytica</name>
    <dbReference type="NCBI Taxonomy" id="1385975"/>
    <lineage>
        <taxon>Bacteria</taxon>
        <taxon>Pseudomonadati</taxon>
        <taxon>Planctomycetota</taxon>
        <taxon>Phycisphaerae</taxon>
        <taxon>Phycisphaerales</taxon>
        <taxon>Phycisphaeraceae</taxon>
        <taxon>Algisphaera</taxon>
    </lineage>
</organism>
<dbReference type="RefSeq" id="WP_184677082.1">
    <property type="nucleotide sequence ID" value="NZ_JACHGY010000001.1"/>
</dbReference>
<dbReference type="InterPro" id="IPR005628">
    <property type="entry name" value="GspK"/>
</dbReference>
<dbReference type="PANTHER" id="PTHR38831">
    <property type="entry name" value="TYPE II SECRETION SYSTEM PROTEIN K"/>
    <property type="match status" value="1"/>
</dbReference>
<proteinExistence type="predicted"/>
<dbReference type="GO" id="GO:0009306">
    <property type="term" value="P:protein secretion"/>
    <property type="evidence" value="ECO:0007669"/>
    <property type="project" value="InterPro"/>
</dbReference>
<gene>
    <name evidence="1" type="ORF">HNQ40_001313</name>
</gene>
<keyword evidence="2" id="KW-1185">Reference proteome</keyword>
<evidence type="ECO:0000313" key="2">
    <source>
        <dbReference type="Proteomes" id="UP000541810"/>
    </source>
</evidence>
<dbReference type="EMBL" id="JACHGY010000001">
    <property type="protein sequence ID" value="MBB6429507.1"/>
    <property type="molecule type" value="Genomic_DNA"/>
</dbReference>
<dbReference type="PANTHER" id="PTHR38831:SF2">
    <property type="entry name" value="TYPE II SECRETION SYSTEM PROTEIN K"/>
    <property type="match status" value="1"/>
</dbReference>
<name>A0A7X0H571_9BACT</name>
<dbReference type="AlphaFoldDB" id="A0A7X0H571"/>
<reference evidence="1 2" key="1">
    <citation type="submission" date="2020-08" db="EMBL/GenBank/DDBJ databases">
        <title>Genomic Encyclopedia of Type Strains, Phase IV (KMG-IV): sequencing the most valuable type-strain genomes for metagenomic binning, comparative biology and taxonomic classification.</title>
        <authorList>
            <person name="Goeker M."/>
        </authorList>
    </citation>
    <scope>NUCLEOTIDE SEQUENCE [LARGE SCALE GENOMIC DNA]</scope>
    <source>
        <strain evidence="1 2">DSM 103725</strain>
    </source>
</reference>
<dbReference type="GO" id="GO:0016020">
    <property type="term" value="C:membrane"/>
    <property type="evidence" value="ECO:0007669"/>
    <property type="project" value="InterPro"/>
</dbReference>
<evidence type="ECO:0000313" key="1">
    <source>
        <dbReference type="EMBL" id="MBB6429507.1"/>
    </source>
</evidence>
<dbReference type="Proteomes" id="UP000541810">
    <property type="component" value="Unassembled WGS sequence"/>
</dbReference>
<accession>A0A7X0H571</accession>
<comment type="caution">
    <text evidence="1">The sequence shown here is derived from an EMBL/GenBank/DDBJ whole genome shotgun (WGS) entry which is preliminary data.</text>
</comment>
<sequence length="294" mass="32023">MRQTRDQGFVLLLVLAVLAVLGTALASLALRVHTQQQAAALDLHRLQRDLAVRSADEAILAQRDRLAAGPAGVVAGRALLGDQLVQLRWANEDAKANLNSLQKVLSEEVFARELDRFAEAGGAEGLSLDADGAYKDFGLTASGAQARWPAFASFDQLSEREEVQRVMRESPPTLGPFDRLTLWGSGKINPRHADPLALGLAFRAHLPPREADEVALVLSGQAVSSRESLQEALAELLEGWDNPQMIEGLETLLTSAAQTTSLRIVIDDGRRTDVVLRVQNPQGNRRGGDYELRW</sequence>
<protein>
    <submittedName>
        <fullName evidence="1">Type II secretory pathway component PulK</fullName>
    </submittedName>
</protein>